<keyword evidence="19" id="KW-1185">Reference proteome</keyword>
<evidence type="ECO:0000256" key="10">
    <source>
        <dbReference type="ARBA" id="ARBA00023157"/>
    </source>
</evidence>
<evidence type="ECO:0000256" key="8">
    <source>
        <dbReference type="ARBA" id="ARBA00023008"/>
    </source>
</evidence>
<evidence type="ECO:0000256" key="1">
    <source>
        <dbReference type="ARBA" id="ARBA00001973"/>
    </source>
</evidence>
<comment type="similarity">
    <text evidence="13">Belongs to the polysaccharide monooxygenase AA9 family.</text>
</comment>
<keyword evidence="9" id="KW-0503">Monooxygenase</keyword>
<organism evidence="18 19">
    <name type="scientific">Hermanssonia centrifuga</name>
    <dbReference type="NCBI Taxonomy" id="98765"/>
    <lineage>
        <taxon>Eukaryota</taxon>
        <taxon>Fungi</taxon>
        <taxon>Dikarya</taxon>
        <taxon>Basidiomycota</taxon>
        <taxon>Agaricomycotina</taxon>
        <taxon>Agaricomycetes</taxon>
        <taxon>Polyporales</taxon>
        <taxon>Meruliaceae</taxon>
        <taxon>Hermanssonia</taxon>
    </lineage>
</organism>
<reference evidence="18 19" key="1">
    <citation type="submission" date="2018-02" db="EMBL/GenBank/DDBJ databases">
        <title>Genome sequence of the basidiomycete white-rot fungus Phlebia centrifuga.</title>
        <authorList>
            <person name="Granchi Z."/>
            <person name="Peng M."/>
            <person name="de Vries R.P."/>
            <person name="Hilden K."/>
            <person name="Makela M.R."/>
            <person name="Grigoriev I."/>
            <person name="Riley R."/>
        </authorList>
    </citation>
    <scope>NUCLEOTIDE SEQUENCE [LARGE SCALE GENOMIC DNA]</scope>
    <source>
        <strain evidence="18 19">FBCC195</strain>
    </source>
</reference>
<evidence type="ECO:0000256" key="7">
    <source>
        <dbReference type="ARBA" id="ARBA00023002"/>
    </source>
</evidence>
<evidence type="ECO:0000256" key="14">
    <source>
        <dbReference type="ARBA" id="ARBA00045077"/>
    </source>
</evidence>
<evidence type="ECO:0000259" key="17">
    <source>
        <dbReference type="Pfam" id="PF03443"/>
    </source>
</evidence>
<dbReference type="EMBL" id="MLYV02000975">
    <property type="protein sequence ID" value="PSR74620.1"/>
    <property type="molecule type" value="Genomic_DNA"/>
</dbReference>
<keyword evidence="8" id="KW-0186">Copper</keyword>
<dbReference type="PANTHER" id="PTHR33353">
    <property type="entry name" value="PUTATIVE (AFU_ORTHOLOGUE AFUA_1G12560)-RELATED"/>
    <property type="match status" value="1"/>
</dbReference>
<protein>
    <recommendedName>
        <fullName evidence="15">lytic cellulose monooxygenase (C4-dehydrogenating)</fullName>
        <ecNumber evidence="15">1.14.99.56</ecNumber>
    </recommendedName>
</protein>
<dbReference type="InterPro" id="IPR049892">
    <property type="entry name" value="AA9"/>
</dbReference>
<evidence type="ECO:0000256" key="15">
    <source>
        <dbReference type="ARBA" id="ARBA00047174"/>
    </source>
</evidence>
<evidence type="ECO:0000256" key="4">
    <source>
        <dbReference type="ARBA" id="ARBA00022723"/>
    </source>
</evidence>
<evidence type="ECO:0000256" key="12">
    <source>
        <dbReference type="ARBA" id="ARBA00023326"/>
    </source>
</evidence>
<evidence type="ECO:0000313" key="19">
    <source>
        <dbReference type="Proteomes" id="UP000186601"/>
    </source>
</evidence>
<dbReference type="PANTHER" id="PTHR33353:SF10">
    <property type="entry name" value="ENDO-BETA-1,4-GLUCANASE D"/>
    <property type="match status" value="1"/>
</dbReference>
<evidence type="ECO:0000313" key="18">
    <source>
        <dbReference type="EMBL" id="PSR74620.1"/>
    </source>
</evidence>
<accession>A0A2R6NQ54</accession>
<gene>
    <name evidence="18" type="ORF">PHLCEN_2v9686</name>
</gene>
<evidence type="ECO:0000256" key="11">
    <source>
        <dbReference type="ARBA" id="ARBA00023277"/>
    </source>
</evidence>
<evidence type="ECO:0000256" key="9">
    <source>
        <dbReference type="ARBA" id="ARBA00023033"/>
    </source>
</evidence>
<comment type="cofactor">
    <cofactor evidence="1">
        <name>Cu(2+)</name>
        <dbReference type="ChEBI" id="CHEBI:29036"/>
    </cofactor>
</comment>
<dbReference type="STRING" id="98765.A0A2R6NQ54"/>
<keyword evidence="12" id="KW-0624">Polysaccharide degradation</keyword>
<dbReference type="Gene3D" id="2.70.50.70">
    <property type="match status" value="2"/>
</dbReference>
<feature type="region of interest" description="Disordered" evidence="16">
    <location>
        <begin position="171"/>
        <end position="236"/>
    </location>
</feature>
<name>A0A2R6NQ54_9APHY</name>
<keyword evidence="7" id="KW-0560">Oxidoreductase</keyword>
<dbReference type="GO" id="GO:0030245">
    <property type="term" value="P:cellulose catabolic process"/>
    <property type="evidence" value="ECO:0007669"/>
    <property type="project" value="UniProtKB-KW"/>
</dbReference>
<dbReference type="GO" id="GO:0005576">
    <property type="term" value="C:extracellular region"/>
    <property type="evidence" value="ECO:0007669"/>
    <property type="project" value="UniProtKB-SubCell"/>
</dbReference>
<evidence type="ECO:0000256" key="3">
    <source>
        <dbReference type="ARBA" id="ARBA00022525"/>
    </source>
</evidence>
<dbReference type="OrthoDB" id="4849160at2759"/>
<keyword evidence="6" id="KW-0136">Cellulose degradation</keyword>
<proteinExistence type="inferred from homology"/>
<evidence type="ECO:0000256" key="2">
    <source>
        <dbReference type="ARBA" id="ARBA00004613"/>
    </source>
</evidence>
<sequence>MDTSPLSILEVKYTQGGIPTLTHHLGPVDHYMASCEGSCTQFDATNAKWFKLDEDGYDNGVWASTKLIQNNLSASTTIPADLKPGEYLIRHEIQVKVTGSGTQSPSSADLVDIPGVYDTTVFPDIWADSFHSFANPGPPVAFSSSGSNTGSEPVVSSSIAVPSSSSHVASSSVASSSKAPAQTSSVPSARPSPSSSVVSPPSQTSTGNGTCRSRKVRRQATSERSVRHQARGKRHH</sequence>
<dbReference type="Proteomes" id="UP000186601">
    <property type="component" value="Unassembled WGS sequence"/>
</dbReference>
<dbReference type="AlphaFoldDB" id="A0A2R6NQ54"/>
<dbReference type="EC" id="1.14.99.56" evidence="15"/>
<dbReference type="InterPro" id="IPR005103">
    <property type="entry name" value="AA9_LPMO"/>
</dbReference>
<dbReference type="GO" id="GO:0046872">
    <property type="term" value="F:metal ion binding"/>
    <property type="evidence" value="ECO:0007669"/>
    <property type="project" value="UniProtKB-KW"/>
</dbReference>
<dbReference type="GO" id="GO:0004497">
    <property type="term" value="F:monooxygenase activity"/>
    <property type="evidence" value="ECO:0007669"/>
    <property type="project" value="UniProtKB-KW"/>
</dbReference>
<feature type="compositionally biased region" description="Basic residues" evidence="16">
    <location>
        <begin position="227"/>
        <end position="236"/>
    </location>
</feature>
<keyword evidence="4" id="KW-0479">Metal-binding</keyword>
<dbReference type="Pfam" id="PF03443">
    <property type="entry name" value="AA9"/>
    <property type="match status" value="1"/>
</dbReference>
<keyword evidence="10" id="KW-1015">Disulfide bond</keyword>
<evidence type="ECO:0000256" key="6">
    <source>
        <dbReference type="ARBA" id="ARBA00023001"/>
    </source>
</evidence>
<evidence type="ECO:0000256" key="16">
    <source>
        <dbReference type="SAM" id="MobiDB-lite"/>
    </source>
</evidence>
<comment type="catalytic activity">
    <reaction evidence="14">
        <text>[(1-&gt;4)-beta-D-glucosyl]n+m + reduced acceptor + O2 = 4-dehydro-beta-D-glucosyl-[(1-&gt;4)-beta-D-glucosyl]n-1 + [(1-&gt;4)-beta-D-glucosyl]m + acceptor + H2O.</text>
        <dbReference type="EC" id="1.14.99.56"/>
    </reaction>
</comment>
<feature type="domain" description="Auxiliary Activity family 9 catalytic" evidence="17">
    <location>
        <begin position="12"/>
        <end position="93"/>
    </location>
</feature>
<comment type="subcellular location">
    <subcellularLocation>
        <location evidence="2">Secreted</location>
    </subcellularLocation>
</comment>
<keyword evidence="11" id="KW-0119">Carbohydrate metabolism</keyword>
<feature type="compositionally biased region" description="Low complexity" evidence="16">
    <location>
        <begin position="171"/>
        <end position="206"/>
    </location>
</feature>
<keyword evidence="3" id="KW-0964">Secreted</keyword>
<evidence type="ECO:0000256" key="13">
    <source>
        <dbReference type="ARBA" id="ARBA00044502"/>
    </source>
</evidence>
<evidence type="ECO:0000256" key="5">
    <source>
        <dbReference type="ARBA" id="ARBA00022729"/>
    </source>
</evidence>
<keyword evidence="5" id="KW-0732">Signal</keyword>
<comment type="caution">
    <text evidence="18">The sequence shown here is derived from an EMBL/GenBank/DDBJ whole genome shotgun (WGS) entry which is preliminary data.</text>
</comment>